<comment type="caution">
    <text evidence="1">The sequence shown here is derived from an EMBL/GenBank/DDBJ whole genome shotgun (WGS) entry which is preliminary data.</text>
</comment>
<organism evidence="1 2">
    <name type="scientific">Antricoccus suffuscus</name>
    <dbReference type="NCBI Taxonomy" id="1629062"/>
    <lineage>
        <taxon>Bacteria</taxon>
        <taxon>Bacillati</taxon>
        <taxon>Actinomycetota</taxon>
        <taxon>Actinomycetes</taxon>
        <taxon>Geodermatophilales</taxon>
        <taxon>Antricoccaceae</taxon>
        <taxon>Antricoccus</taxon>
    </lineage>
</organism>
<accession>A0A2T1A7G4</accession>
<proteinExistence type="predicted"/>
<evidence type="ECO:0000313" key="1">
    <source>
        <dbReference type="EMBL" id="PRZ44278.1"/>
    </source>
</evidence>
<dbReference type="EMBL" id="PVUE01000001">
    <property type="protein sequence ID" value="PRZ44278.1"/>
    <property type="molecule type" value="Genomic_DNA"/>
</dbReference>
<sequence length="152" mass="16166">MNTPQQPVPPDLVFKSGLYWRQSAFLGNKTVPVILTLAGGWLTLTTRTEQVFQVPLPQVAVKFSKLSTMFLTVAGKKYPIVGIGAGISPKFSEAQLQELANAHATATSRYAGSVPGLMQGSPLGGLAASVADFSRIRANIAPWKEIFGAHGL</sequence>
<gene>
    <name evidence="1" type="ORF">CLV47_101404</name>
</gene>
<reference evidence="1 2" key="1">
    <citation type="submission" date="2018-03" db="EMBL/GenBank/DDBJ databases">
        <title>Genomic Encyclopedia of Archaeal and Bacterial Type Strains, Phase II (KMG-II): from individual species to whole genera.</title>
        <authorList>
            <person name="Goeker M."/>
        </authorList>
    </citation>
    <scope>NUCLEOTIDE SEQUENCE [LARGE SCALE GENOMIC DNA]</scope>
    <source>
        <strain evidence="1 2">DSM 100065</strain>
    </source>
</reference>
<name>A0A2T1A7G4_9ACTN</name>
<dbReference type="Proteomes" id="UP000237752">
    <property type="component" value="Unassembled WGS sequence"/>
</dbReference>
<keyword evidence="2" id="KW-1185">Reference proteome</keyword>
<dbReference type="AlphaFoldDB" id="A0A2T1A7G4"/>
<dbReference type="RefSeq" id="WP_106347308.1">
    <property type="nucleotide sequence ID" value="NZ_PVUE01000001.1"/>
</dbReference>
<evidence type="ECO:0000313" key="2">
    <source>
        <dbReference type="Proteomes" id="UP000237752"/>
    </source>
</evidence>
<protein>
    <submittedName>
        <fullName evidence="1">Uncharacterized protein</fullName>
    </submittedName>
</protein>